<dbReference type="Proteomes" id="UP000679725">
    <property type="component" value="Unassembled WGS sequence"/>
</dbReference>
<accession>A0ABN7RB05</accession>
<name>A0ABN7RB05_9BACT</name>
<protein>
    <recommendedName>
        <fullName evidence="1">Methyltransferase type 11 domain-containing protein</fullName>
    </recommendedName>
</protein>
<dbReference type="CDD" id="cd02440">
    <property type="entry name" value="AdoMet_MTases"/>
    <property type="match status" value="1"/>
</dbReference>
<sequence>MQISGNIKDSYSAQYDQDSVAWRNTGAKYKALNIIELSKSIQFKNVLEVGAGEGSILKWLSESNFCDDLNCVEISESGISLIKEKNIRHLNDVLLFDGYQLPYPDNHFDLVICSHVLEHVEHERILLREIKRVSRYQIFEVPIDFSFYVDEKVKHFLSYGHINIYTPGLFRFLLASENFQVKQDICHLYHEDVIRPLFKNNPTGLLVTRIKYGLLKMFPYLRGIKPSSYAVLTEKSEKQLSIF</sequence>
<dbReference type="InterPro" id="IPR029063">
    <property type="entry name" value="SAM-dependent_MTases_sf"/>
</dbReference>
<dbReference type="RefSeq" id="WP_215235233.1">
    <property type="nucleotide sequence ID" value="NZ_CAJRAU010000006.1"/>
</dbReference>
<dbReference type="Gene3D" id="3.40.50.150">
    <property type="entry name" value="Vaccinia Virus protein VP39"/>
    <property type="match status" value="1"/>
</dbReference>
<evidence type="ECO:0000259" key="1">
    <source>
        <dbReference type="Pfam" id="PF08241"/>
    </source>
</evidence>
<dbReference type="SUPFAM" id="SSF53335">
    <property type="entry name" value="S-adenosyl-L-methionine-dependent methyltransferases"/>
    <property type="match status" value="1"/>
</dbReference>
<evidence type="ECO:0000313" key="3">
    <source>
        <dbReference type="Proteomes" id="UP000679725"/>
    </source>
</evidence>
<keyword evidence="3" id="KW-1185">Reference proteome</keyword>
<feature type="domain" description="Methyltransferase type 11" evidence="1">
    <location>
        <begin position="47"/>
        <end position="134"/>
    </location>
</feature>
<reference evidence="2 3" key="1">
    <citation type="submission" date="2021-04" db="EMBL/GenBank/DDBJ databases">
        <authorList>
            <person name="Rodrigo-Torres L."/>
            <person name="Arahal R. D."/>
            <person name="Lucena T."/>
        </authorList>
    </citation>
    <scope>NUCLEOTIDE SEQUENCE [LARGE SCALE GENOMIC DNA]</scope>
    <source>
        <strain evidence="2 3">CECT 9623</strain>
    </source>
</reference>
<dbReference type="EMBL" id="CAJRAU010000006">
    <property type="protein sequence ID" value="CAG5071987.1"/>
    <property type="molecule type" value="Genomic_DNA"/>
</dbReference>
<proteinExistence type="predicted"/>
<evidence type="ECO:0000313" key="2">
    <source>
        <dbReference type="EMBL" id="CAG5071987.1"/>
    </source>
</evidence>
<dbReference type="InterPro" id="IPR013216">
    <property type="entry name" value="Methyltransf_11"/>
</dbReference>
<gene>
    <name evidence="2" type="ORF">DYBT9623_03928</name>
</gene>
<organism evidence="2 3">
    <name type="scientific">Dyadobacter linearis</name>
    <dbReference type="NCBI Taxonomy" id="2823330"/>
    <lineage>
        <taxon>Bacteria</taxon>
        <taxon>Pseudomonadati</taxon>
        <taxon>Bacteroidota</taxon>
        <taxon>Cytophagia</taxon>
        <taxon>Cytophagales</taxon>
        <taxon>Spirosomataceae</taxon>
        <taxon>Dyadobacter</taxon>
    </lineage>
</organism>
<comment type="caution">
    <text evidence="2">The sequence shown here is derived from an EMBL/GenBank/DDBJ whole genome shotgun (WGS) entry which is preliminary data.</text>
</comment>
<dbReference type="Pfam" id="PF08241">
    <property type="entry name" value="Methyltransf_11"/>
    <property type="match status" value="1"/>
</dbReference>